<organism evidence="2 3">
    <name type="scientific">Paenibacillus xylanilyticus</name>
    <dbReference type="NCBI Taxonomy" id="248903"/>
    <lineage>
        <taxon>Bacteria</taxon>
        <taxon>Bacillati</taxon>
        <taxon>Bacillota</taxon>
        <taxon>Bacilli</taxon>
        <taxon>Bacillales</taxon>
        <taxon>Paenibacillaceae</taxon>
        <taxon>Paenibacillus</taxon>
    </lineage>
</organism>
<evidence type="ECO:0000313" key="2">
    <source>
        <dbReference type="EMBL" id="NUU76256.1"/>
    </source>
</evidence>
<dbReference type="EMBL" id="JABMCB010000179">
    <property type="protein sequence ID" value="NUU76256.1"/>
    <property type="molecule type" value="Genomic_DNA"/>
</dbReference>
<gene>
    <name evidence="2" type="ORF">HP552_13560</name>
</gene>
<accession>A0A7Y6EV40</accession>
<protein>
    <submittedName>
        <fullName evidence="2">Uncharacterized protein</fullName>
    </submittedName>
</protein>
<dbReference type="RefSeq" id="WP_175395988.1">
    <property type="nucleotide sequence ID" value="NZ_JABMCB010000179.1"/>
</dbReference>
<evidence type="ECO:0000256" key="1">
    <source>
        <dbReference type="SAM" id="Phobius"/>
    </source>
</evidence>
<evidence type="ECO:0000313" key="3">
    <source>
        <dbReference type="Proteomes" id="UP000526125"/>
    </source>
</evidence>
<name>A0A7Y6EV40_9BACL</name>
<dbReference type="AlphaFoldDB" id="A0A7Y6EV40"/>
<proteinExistence type="predicted"/>
<dbReference type="Proteomes" id="UP000526125">
    <property type="component" value="Unassembled WGS sequence"/>
</dbReference>
<keyword evidence="1" id="KW-0812">Transmembrane</keyword>
<comment type="caution">
    <text evidence="2">The sequence shown here is derived from an EMBL/GenBank/DDBJ whole genome shotgun (WGS) entry which is preliminary data.</text>
</comment>
<feature type="transmembrane region" description="Helical" evidence="1">
    <location>
        <begin position="37"/>
        <end position="54"/>
    </location>
</feature>
<reference evidence="2 3" key="1">
    <citation type="submission" date="2020-05" db="EMBL/GenBank/DDBJ databases">
        <title>Genome Sequencing of Type Strains.</title>
        <authorList>
            <person name="Lemaire J.F."/>
            <person name="Inderbitzin P."/>
            <person name="Gregorio O.A."/>
            <person name="Collins S.B."/>
            <person name="Wespe N."/>
            <person name="Knight-Connoni V."/>
        </authorList>
    </citation>
    <scope>NUCLEOTIDE SEQUENCE [LARGE SCALE GENOMIC DNA]</scope>
    <source>
        <strain evidence="2 3">LMG 21957</strain>
    </source>
</reference>
<feature type="transmembrane region" description="Helical" evidence="1">
    <location>
        <begin position="6"/>
        <end position="25"/>
    </location>
</feature>
<keyword evidence="1" id="KW-1133">Transmembrane helix</keyword>
<keyword evidence="1" id="KW-0472">Membrane</keyword>
<sequence>MSIGWIVGSSLATAVLLTGIIYLFVGYRRNTKVRWPWWLIGFGVAALVSAAINYPGT</sequence>
<keyword evidence="3" id="KW-1185">Reference proteome</keyword>